<organism evidence="3 4">
    <name type="scientific">Calderihabitans maritimus</name>
    <dbReference type="NCBI Taxonomy" id="1246530"/>
    <lineage>
        <taxon>Bacteria</taxon>
        <taxon>Bacillati</taxon>
        <taxon>Bacillota</taxon>
        <taxon>Clostridia</taxon>
        <taxon>Neomoorellales</taxon>
        <taxon>Calderihabitantaceae</taxon>
        <taxon>Calderihabitans</taxon>
    </lineage>
</organism>
<dbReference type="Gene3D" id="3.40.50.11810">
    <property type="match status" value="1"/>
</dbReference>
<evidence type="ECO:0000256" key="1">
    <source>
        <dbReference type="ARBA" id="ARBA00023002"/>
    </source>
</evidence>
<dbReference type="Pfam" id="PF02754">
    <property type="entry name" value="CCG"/>
    <property type="match status" value="2"/>
</dbReference>
<dbReference type="InterPro" id="IPR051278">
    <property type="entry name" value="HdrB/HdrD_reductase"/>
</dbReference>
<dbReference type="OrthoDB" id="9777685at2"/>
<gene>
    <name evidence="3" type="ORF">KKC1_09120</name>
</gene>
<dbReference type="GO" id="GO:0016491">
    <property type="term" value="F:oxidoreductase activity"/>
    <property type="evidence" value="ECO:0007669"/>
    <property type="project" value="UniProtKB-KW"/>
</dbReference>
<dbReference type="RefSeq" id="WP_088553236.1">
    <property type="nucleotide sequence ID" value="NZ_BDGJ01000032.1"/>
</dbReference>
<reference evidence="4" key="1">
    <citation type="journal article" date="2017" name="Appl. Environ. Microbiol.">
        <title>Genomic Analysis of Calderihabitans maritimus KKC1, a Thermophilic, Hydrogenogenic, Carboxydotrophic Bacterium Isolated from Marine Sediment.</title>
        <authorList>
            <person name="Omae K."/>
            <person name="Yoneda Y."/>
            <person name="Fukuyama Y."/>
            <person name="Yoshida T."/>
            <person name="Sako Y."/>
        </authorList>
    </citation>
    <scope>NUCLEOTIDE SEQUENCE [LARGE SCALE GENOMIC DNA]</scope>
    <source>
        <strain evidence="4">KKC1</strain>
    </source>
</reference>
<accession>A0A1Z5HR04</accession>
<dbReference type="AlphaFoldDB" id="A0A1Z5HR04"/>
<dbReference type="PANTHER" id="PTHR42947">
    <property type="entry name" value="COB--COM HETERODISULFIDE REDUCTASE SUBUNIT B 1"/>
    <property type="match status" value="1"/>
</dbReference>
<dbReference type="PANTHER" id="PTHR42947:SF1">
    <property type="entry name" value="COB--COM HETERODISULFIDE REDUCTASE SUBUNIT B 1"/>
    <property type="match status" value="1"/>
</dbReference>
<evidence type="ECO:0000313" key="4">
    <source>
        <dbReference type="Proteomes" id="UP000197032"/>
    </source>
</evidence>
<feature type="domain" description="Cysteine-rich" evidence="2">
    <location>
        <begin position="147"/>
        <end position="237"/>
    </location>
</feature>
<dbReference type="InterPro" id="IPR004017">
    <property type="entry name" value="Cys_rich_dom"/>
</dbReference>
<comment type="caution">
    <text evidence="3">The sequence shown here is derived from an EMBL/GenBank/DDBJ whole genome shotgun (WGS) entry which is preliminary data.</text>
</comment>
<keyword evidence="1" id="KW-0560">Oxidoreductase</keyword>
<feature type="domain" description="Cysteine-rich" evidence="2">
    <location>
        <begin position="4"/>
        <end position="84"/>
    </location>
</feature>
<keyword evidence="4" id="KW-1185">Reference proteome</keyword>
<dbReference type="Proteomes" id="UP000197032">
    <property type="component" value="Unassembled WGS sequence"/>
</dbReference>
<proteinExistence type="predicted"/>
<dbReference type="Gene3D" id="1.20.1050.140">
    <property type="match status" value="1"/>
</dbReference>
<evidence type="ECO:0000313" key="3">
    <source>
        <dbReference type="EMBL" id="GAW91751.1"/>
    </source>
</evidence>
<protein>
    <submittedName>
        <fullName evidence="3">Heterodisulfide reductase subunit B</fullName>
    </submittedName>
</protein>
<dbReference type="EMBL" id="BDGJ01000032">
    <property type="protein sequence ID" value="GAW91751.1"/>
    <property type="molecule type" value="Genomic_DNA"/>
</dbReference>
<evidence type="ECO:0000259" key="2">
    <source>
        <dbReference type="Pfam" id="PF02754"/>
    </source>
</evidence>
<name>A0A1Z5HR04_9FIRM</name>
<sequence length="288" mass="32106">MKYNYLPGCSLHGSAKEYLLSFLRVSRKLGFQLYELSDWNCCGATAAKSIDSEWTLLLGARNLALAERKSDVLLVPCNLCYHNLAITATALRESEVRAEINRKLQLVGLYFQGKVQVKHPLELLVSEQVLEIISSQITRSLSGLRVMAYYGCLLTRPKEVALQGETNYSPRMLDKLINILGATPVPFSAKTKCCGGTLFLSSPNVAYGASRKILDEALRQEPDCLVVTCPMCHMMLDGKQTEIERTHQVKYRIPVLYFTQLIGLALGLSPKSLGLTYHVVSTRKITSR</sequence>